<dbReference type="EMBL" id="PCWQ01000014">
    <property type="protein sequence ID" value="PIR06330.1"/>
    <property type="molecule type" value="Genomic_DNA"/>
</dbReference>
<dbReference type="Proteomes" id="UP000230564">
    <property type="component" value="Unassembled WGS sequence"/>
</dbReference>
<organism evidence="2 3">
    <name type="scientific">Candidatus Komeilibacteria bacterium CG11_big_fil_rev_8_21_14_0_20_36_20</name>
    <dbReference type="NCBI Taxonomy" id="1974477"/>
    <lineage>
        <taxon>Bacteria</taxon>
        <taxon>Candidatus Komeiliibacteriota</taxon>
    </lineage>
</organism>
<gene>
    <name evidence="2" type="ORF">COV55_04340</name>
</gene>
<protein>
    <submittedName>
        <fullName evidence="2">Uncharacterized protein</fullName>
    </submittedName>
</protein>
<keyword evidence="1" id="KW-0175">Coiled coil</keyword>
<sequence length="223" mass="25842">MEIRKFIPDQPPIDRRGKVGIRILEGSKEKKTELSEAERMEQERKDYFDFSGDCGRSAYAELTNDEDGIKYPHLENTVKHGALYFGHTNFKPENPVNHPTEYIDAFKKFIEQSQEDVAKADPIKPEEIEEMIKKNFYYTSSVDGNDYNLTAENWPYHNFKGKKENYELRIKEAKTTLKEFGEAAMEAGDNKTYELVQNVLKTLETDEGKDDKVININDIRQAA</sequence>
<evidence type="ECO:0000313" key="2">
    <source>
        <dbReference type="EMBL" id="PIR06330.1"/>
    </source>
</evidence>
<evidence type="ECO:0000313" key="3">
    <source>
        <dbReference type="Proteomes" id="UP000230564"/>
    </source>
</evidence>
<accession>A0A2H0NBQ6</accession>
<reference evidence="2 3" key="1">
    <citation type="submission" date="2017-09" db="EMBL/GenBank/DDBJ databases">
        <title>Depth-based differentiation of microbial function through sediment-hosted aquifers and enrichment of novel symbionts in the deep terrestrial subsurface.</title>
        <authorList>
            <person name="Probst A.J."/>
            <person name="Ladd B."/>
            <person name="Jarett J.K."/>
            <person name="Geller-Mcgrath D.E."/>
            <person name="Sieber C.M."/>
            <person name="Emerson J.B."/>
            <person name="Anantharaman K."/>
            <person name="Thomas B.C."/>
            <person name="Malmstrom R."/>
            <person name="Stieglmeier M."/>
            <person name="Klingl A."/>
            <person name="Woyke T."/>
            <person name="Ryan C.M."/>
            <person name="Banfield J.F."/>
        </authorList>
    </citation>
    <scope>NUCLEOTIDE SEQUENCE [LARGE SCALE GENOMIC DNA]</scope>
    <source>
        <strain evidence="2">CG11_big_fil_rev_8_21_14_0_20_36_20</strain>
    </source>
</reference>
<evidence type="ECO:0000256" key="1">
    <source>
        <dbReference type="SAM" id="Coils"/>
    </source>
</evidence>
<comment type="caution">
    <text evidence="2">The sequence shown here is derived from an EMBL/GenBank/DDBJ whole genome shotgun (WGS) entry which is preliminary data.</text>
</comment>
<name>A0A2H0NBQ6_9BACT</name>
<feature type="coiled-coil region" evidence="1">
    <location>
        <begin position="156"/>
        <end position="183"/>
    </location>
</feature>
<dbReference type="AlphaFoldDB" id="A0A2H0NBQ6"/>
<proteinExistence type="predicted"/>